<evidence type="ECO:0000256" key="6">
    <source>
        <dbReference type="PROSITE-ProRule" id="PRU00221"/>
    </source>
</evidence>
<evidence type="ECO:0000256" key="7">
    <source>
        <dbReference type="SAM" id="MobiDB-lite"/>
    </source>
</evidence>
<evidence type="ECO:0000256" key="3">
    <source>
        <dbReference type="ARBA" id="ARBA00022737"/>
    </source>
</evidence>
<proteinExistence type="inferred from homology"/>
<evidence type="ECO:0000256" key="4">
    <source>
        <dbReference type="ARBA" id="ARBA00022786"/>
    </source>
</evidence>
<keyword evidence="2 6" id="KW-0853">WD repeat</keyword>
<organism evidence="8">
    <name type="scientific">Auxenochlorella protothecoides</name>
    <name type="common">Green microalga</name>
    <name type="synonym">Chlorella protothecoides</name>
    <dbReference type="NCBI Taxonomy" id="3075"/>
    <lineage>
        <taxon>Eukaryota</taxon>
        <taxon>Viridiplantae</taxon>
        <taxon>Chlorophyta</taxon>
        <taxon>core chlorophytes</taxon>
        <taxon>Trebouxiophyceae</taxon>
        <taxon>Chlorellales</taxon>
        <taxon>Chlorellaceae</taxon>
        <taxon>Auxenochlorella</taxon>
    </lineage>
</organism>
<dbReference type="GO" id="GO:0005634">
    <property type="term" value="C:nucleus"/>
    <property type="evidence" value="ECO:0007669"/>
    <property type="project" value="TreeGrafter"/>
</dbReference>
<feature type="region of interest" description="Disordered" evidence="7">
    <location>
        <begin position="454"/>
        <end position="520"/>
    </location>
</feature>
<evidence type="ECO:0000313" key="8">
    <source>
        <dbReference type="EMBL" id="JAT75927.1"/>
    </source>
</evidence>
<dbReference type="PANTHER" id="PTHR22852:SF0">
    <property type="entry name" value="DENTICLELESS PROTEIN HOMOLOG"/>
    <property type="match status" value="1"/>
</dbReference>
<dbReference type="AlphaFoldDB" id="A0A1D2A9Q6"/>
<evidence type="ECO:0000256" key="2">
    <source>
        <dbReference type="ARBA" id="ARBA00022574"/>
    </source>
</evidence>
<feature type="repeat" description="WD" evidence="6">
    <location>
        <begin position="222"/>
        <end position="251"/>
    </location>
</feature>
<feature type="repeat" description="WD" evidence="6">
    <location>
        <begin position="346"/>
        <end position="368"/>
    </location>
</feature>
<dbReference type="EMBL" id="GDKF01002695">
    <property type="protein sequence ID" value="JAT75927.1"/>
    <property type="molecule type" value="Transcribed_RNA"/>
</dbReference>
<keyword evidence="3" id="KW-0677">Repeat</keyword>
<dbReference type="InterPro" id="IPR019775">
    <property type="entry name" value="WD40_repeat_CS"/>
</dbReference>
<evidence type="ECO:0000256" key="1">
    <source>
        <dbReference type="ARBA" id="ARBA00004906"/>
    </source>
</evidence>
<feature type="repeat" description="WD" evidence="6">
    <location>
        <begin position="102"/>
        <end position="143"/>
    </location>
</feature>
<dbReference type="SUPFAM" id="SSF50978">
    <property type="entry name" value="WD40 repeat-like"/>
    <property type="match status" value="1"/>
</dbReference>
<feature type="repeat" description="WD" evidence="6">
    <location>
        <begin position="388"/>
        <end position="420"/>
    </location>
</feature>
<name>A0A1D2A9Q6_AUXPR</name>
<dbReference type="GO" id="GO:0030674">
    <property type="term" value="F:protein-macromolecule adaptor activity"/>
    <property type="evidence" value="ECO:0007669"/>
    <property type="project" value="TreeGrafter"/>
</dbReference>
<comment type="similarity">
    <text evidence="5">Belongs to the WD repeat cdt2 family.</text>
</comment>
<dbReference type="PROSITE" id="PS50082">
    <property type="entry name" value="WD_REPEATS_2"/>
    <property type="match status" value="5"/>
</dbReference>
<sequence>MAGPGLNILHELRRRECFGPAVLPLPPLGEFTCGTATGSGVINNDPSMVGSPAFAASFNGVYNHGRLLALADEEGYLTIIDTSQALPRSTADEAGPRPSAQWLAHRNAIFDLAWFREDEAMLAASGDQTISLWDTGMAEQLGTFCGHTGSVKTLDPMPGSRHVFASGARDGQLAVWDTRIHSRTPEGGTPPVLTVQDAHAAGEPRRRGRPRTPLQGRPKLSVTSALFLPDARTLATGGVDGMVRLWDLRRGGGCAAAARPGRGPAPGAAAAGASLRPVACISSPPLGSGLKQHGVTCLALHPDGARLLVSLTGGHHLAFDVLRPGAGPRAVYAGHAAASFYVKAGFSPDGRFLASGSSDRRVHVWEVDGPPAAAAAGRPVLHAPLAALEGHEGEVTAVAWCPTDPDRLASAADDATVRVWARRPRARDPEPAAERCPRSARQLLSGFLGPAAARGWAGEPAERPAPCDEGRTGPASDPAAPERCATTAISAGALPGLATPATPRGAGTGERGGGSPPPAWRLADYATPGGALAGRSGAAGSGATGRKRARQASIAAFFTSPLRRPVIDLTCQAPG</sequence>
<protein>
    <submittedName>
        <fullName evidence="8">Uncharacterized protein</fullName>
    </submittedName>
</protein>
<keyword evidence="4" id="KW-0833">Ubl conjugation pathway</keyword>
<dbReference type="Pfam" id="PF00400">
    <property type="entry name" value="WD40"/>
    <property type="match status" value="5"/>
</dbReference>
<gene>
    <name evidence="8" type="ORF">g.1299</name>
</gene>
<accession>A0A1D2A9Q6</accession>
<dbReference type="Gene3D" id="2.130.10.10">
    <property type="entry name" value="YVTN repeat-like/Quinoprotein amine dehydrogenase"/>
    <property type="match status" value="4"/>
</dbReference>
<feature type="repeat" description="WD" evidence="6">
    <location>
        <begin position="144"/>
        <end position="179"/>
    </location>
</feature>
<dbReference type="InterPro" id="IPR015943">
    <property type="entry name" value="WD40/YVTN_repeat-like_dom_sf"/>
</dbReference>
<dbReference type="InterPro" id="IPR001680">
    <property type="entry name" value="WD40_rpt"/>
</dbReference>
<dbReference type="PROSITE" id="PS00678">
    <property type="entry name" value="WD_REPEATS_1"/>
    <property type="match status" value="2"/>
</dbReference>
<dbReference type="PROSITE" id="PS50294">
    <property type="entry name" value="WD_REPEATS_REGION"/>
    <property type="match status" value="3"/>
</dbReference>
<dbReference type="PRINTS" id="PR00320">
    <property type="entry name" value="GPROTEINBRPT"/>
</dbReference>
<dbReference type="InterPro" id="IPR020472">
    <property type="entry name" value="WD40_PAC1"/>
</dbReference>
<feature type="region of interest" description="Disordered" evidence="7">
    <location>
        <begin position="182"/>
        <end position="217"/>
    </location>
</feature>
<comment type="pathway">
    <text evidence="1">Protein modification; protein ubiquitination.</text>
</comment>
<dbReference type="SMART" id="SM00320">
    <property type="entry name" value="WD40"/>
    <property type="match status" value="6"/>
</dbReference>
<dbReference type="GO" id="GO:0043161">
    <property type="term" value="P:proteasome-mediated ubiquitin-dependent protein catabolic process"/>
    <property type="evidence" value="ECO:0007669"/>
    <property type="project" value="TreeGrafter"/>
</dbReference>
<dbReference type="CDD" id="cd00200">
    <property type="entry name" value="WD40"/>
    <property type="match status" value="1"/>
</dbReference>
<dbReference type="InterPro" id="IPR036322">
    <property type="entry name" value="WD40_repeat_dom_sf"/>
</dbReference>
<reference evidence="8" key="1">
    <citation type="submission" date="2015-08" db="EMBL/GenBank/DDBJ databases">
        <authorList>
            <person name="Babu N.S."/>
            <person name="Beckwith C.J."/>
            <person name="Beseler K.G."/>
            <person name="Brison A."/>
            <person name="Carone J.V."/>
            <person name="Caskin T.P."/>
            <person name="Diamond M."/>
            <person name="Durham M.E."/>
            <person name="Foxe J.M."/>
            <person name="Go M."/>
            <person name="Henderson B.A."/>
            <person name="Jones I.B."/>
            <person name="McGettigan J.A."/>
            <person name="Micheletti S.J."/>
            <person name="Nasrallah M.E."/>
            <person name="Ortiz D."/>
            <person name="Piller C.R."/>
            <person name="Privatt S.R."/>
            <person name="Schneider S.L."/>
            <person name="Sharp S."/>
            <person name="Smith T.C."/>
            <person name="Stanton J.D."/>
            <person name="Ullery H.E."/>
            <person name="Wilson R.J."/>
            <person name="Serrano M.G."/>
            <person name="Buck G."/>
            <person name="Lee V."/>
            <person name="Wang Y."/>
            <person name="Carvalho R."/>
            <person name="Voegtly L."/>
            <person name="Shi R."/>
            <person name="Duckworth R."/>
            <person name="Johnson A."/>
            <person name="Loviza R."/>
            <person name="Walstead R."/>
            <person name="Shah Z."/>
            <person name="Kiflezghi M."/>
            <person name="Wade K."/>
            <person name="Ball S.L."/>
            <person name="Bradley K.W."/>
            <person name="Asai D.J."/>
            <person name="Bowman C.A."/>
            <person name="Russell D.A."/>
            <person name="Pope W.H."/>
            <person name="Jacobs-Sera D."/>
            <person name="Hendrix R.W."/>
            <person name="Hatfull G.F."/>
        </authorList>
    </citation>
    <scope>NUCLEOTIDE SEQUENCE</scope>
</reference>
<evidence type="ECO:0000256" key="5">
    <source>
        <dbReference type="ARBA" id="ARBA00038344"/>
    </source>
</evidence>
<dbReference type="InterPro" id="IPR051865">
    <property type="entry name" value="WD-repeat_CDT2_adapter"/>
</dbReference>
<feature type="compositionally biased region" description="Basic and acidic residues" evidence="7">
    <location>
        <begin position="460"/>
        <end position="471"/>
    </location>
</feature>
<dbReference type="PANTHER" id="PTHR22852">
    <property type="entry name" value="LETHAL 2 DENTICLELESS PROTEIN RETINOIC ACID-REGULATED NUCLEAR MATRIX-ASSOCIATED PROTEIN"/>
    <property type="match status" value="1"/>
</dbReference>